<feature type="region of interest" description="Disordered" evidence="1">
    <location>
        <begin position="25"/>
        <end position="83"/>
    </location>
</feature>
<feature type="compositionally biased region" description="Low complexity" evidence="1">
    <location>
        <begin position="58"/>
        <end position="77"/>
    </location>
</feature>
<gene>
    <name evidence="2" type="ORF">FFLO_05999</name>
</gene>
<organism evidence="2 3">
    <name type="scientific">Filobasidium floriforme</name>
    <dbReference type="NCBI Taxonomy" id="5210"/>
    <lineage>
        <taxon>Eukaryota</taxon>
        <taxon>Fungi</taxon>
        <taxon>Dikarya</taxon>
        <taxon>Basidiomycota</taxon>
        <taxon>Agaricomycotina</taxon>
        <taxon>Tremellomycetes</taxon>
        <taxon>Filobasidiales</taxon>
        <taxon>Filobasidiaceae</taxon>
        <taxon>Filobasidium</taxon>
    </lineage>
</organism>
<evidence type="ECO:0000313" key="2">
    <source>
        <dbReference type="EMBL" id="KAG7528668.1"/>
    </source>
</evidence>
<dbReference type="InterPro" id="IPR024388">
    <property type="entry name" value="Ribosomal_mL58"/>
</dbReference>
<accession>A0A8K0NQV6</accession>
<sequence length="229" mass="25119">MPSFRLAAISLSELTPRIPYTRGVLHHARPARKPAFPSPLDPVQPKPTAGTSTPRINPSSSSSSSSSSLSSSASPASVYQKASTRLEDSGLEFHHAPPPSAPTYTTGTIPDVLRWAQGSTDVRRSAQAGAPLVRQKKTVGNGSHDLGLSQEVVQEIARLRLEDPIKWSRKALCQKFDIPQTQSYLLARLAPTPESHRTRLAEELKAKKDRWGFNKSVSREARQLRKGLW</sequence>
<name>A0A8K0NQV6_9TREE</name>
<protein>
    <recommendedName>
        <fullName evidence="4">60S ribosomal protein L20</fullName>
    </recommendedName>
</protein>
<feature type="compositionally biased region" description="Pro residues" evidence="1">
    <location>
        <begin position="36"/>
        <end position="45"/>
    </location>
</feature>
<proteinExistence type="predicted"/>
<evidence type="ECO:0000313" key="3">
    <source>
        <dbReference type="Proteomes" id="UP000812966"/>
    </source>
</evidence>
<dbReference type="PANTHER" id="PTHR28266">
    <property type="entry name" value="54S RIBOSOMAL PROTEIN L20, MITOCHONDRIAL"/>
    <property type="match status" value="1"/>
</dbReference>
<comment type="caution">
    <text evidence="2">The sequence shown here is derived from an EMBL/GenBank/DDBJ whole genome shotgun (WGS) entry which is preliminary data.</text>
</comment>
<dbReference type="AlphaFoldDB" id="A0A8K0NQV6"/>
<dbReference type="Proteomes" id="UP000812966">
    <property type="component" value="Unassembled WGS sequence"/>
</dbReference>
<reference evidence="2" key="1">
    <citation type="submission" date="2020-04" db="EMBL/GenBank/DDBJ databases">
        <title>Analysis of mating type loci in Filobasidium floriforme.</title>
        <authorList>
            <person name="Nowrousian M."/>
        </authorList>
    </citation>
    <scope>NUCLEOTIDE SEQUENCE</scope>
    <source>
        <strain evidence="2">CBS 6242</strain>
    </source>
</reference>
<evidence type="ECO:0008006" key="4">
    <source>
        <dbReference type="Google" id="ProtNLM"/>
    </source>
</evidence>
<dbReference type="Pfam" id="PF12824">
    <property type="entry name" value="MRP-L20"/>
    <property type="match status" value="1"/>
</dbReference>
<keyword evidence="3" id="KW-1185">Reference proteome</keyword>
<evidence type="ECO:0000256" key="1">
    <source>
        <dbReference type="SAM" id="MobiDB-lite"/>
    </source>
</evidence>
<dbReference type="EMBL" id="JABELV010000172">
    <property type="protein sequence ID" value="KAG7528668.1"/>
    <property type="molecule type" value="Genomic_DNA"/>
</dbReference>
<dbReference type="PANTHER" id="PTHR28266:SF1">
    <property type="entry name" value="LARGE RIBOSOMAL SUBUNIT PROTEIN ML58"/>
    <property type="match status" value="1"/>
</dbReference>